<dbReference type="Proteomes" id="UP000286268">
    <property type="component" value="Chromosome"/>
</dbReference>
<name>A0A410DPZ1_9CLOT</name>
<keyword evidence="4 6" id="KW-1133">Transmembrane helix</keyword>
<feature type="transmembrane region" description="Helical" evidence="6">
    <location>
        <begin position="147"/>
        <end position="180"/>
    </location>
</feature>
<evidence type="ECO:0000256" key="6">
    <source>
        <dbReference type="SAM" id="Phobius"/>
    </source>
</evidence>
<evidence type="ECO:0000256" key="2">
    <source>
        <dbReference type="ARBA" id="ARBA00022692"/>
    </source>
</evidence>
<dbReference type="PANTHER" id="PTHR30474">
    <property type="entry name" value="CELL CYCLE PROTEIN"/>
    <property type="match status" value="1"/>
</dbReference>
<dbReference type="AlphaFoldDB" id="A0A410DPZ1"/>
<comment type="subcellular location">
    <subcellularLocation>
        <location evidence="1">Membrane</location>
        <topology evidence="1">Multi-pass membrane protein</topology>
    </subcellularLocation>
</comment>
<dbReference type="GO" id="GO:0051301">
    <property type="term" value="P:cell division"/>
    <property type="evidence" value="ECO:0007669"/>
    <property type="project" value="InterPro"/>
</dbReference>
<evidence type="ECO:0000256" key="4">
    <source>
        <dbReference type="ARBA" id="ARBA00022989"/>
    </source>
</evidence>
<keyword evidence="2 6" id="KW-0812">Transmembrane</keyword>
<feature type="transmembrane region" description="Helical" evidence="6">
    <location>
        <begin position="77"/>
        <end position="96"/>
    </location>
</feature>
<protein>
    <submittedName>
        <fullName evidence="7">Rod shape-determining protein RodA</fullName>
    </submittedName>
</protein>
<dbReference type="RefSeq" id="WP_128212094.1">
    <property type="nucleotide sequence ID" value="NZ_CP025746.1"/>
</dbReference>
<feature type="transmembrane region" description="Helical" evidence="6">
    <location>
        <begin position="53"/>
        <end position="71"/>
    </location>
</feature>
<proteinExistence type="predicted"/>
<evidence type="ECO:0000256" key="5">
    <source>
        <dbReference type="ARBA" id="ARBA00023136"/>
    </source>
</evidence>
<dbReference type="InterPro" id="IPR001182">
    <property type="entry name" value="FtsW/RodA"/>
</dbReference>
<reference evidence="7 8" key="1">
    <citation type="submission" date="2018-01" db="EMBL/GenBank/DDBJ databases">
        <title>Genome Sequencing and Assembly of Anaerobacter polyendosporus strain CT4.</title>
        <authorList>
            <person name="Tachaapaikoon C."/>
            <person name="Sutheeworapong S."/>
            <person name="Jenjaroenpun P."/>
            <person name="Wongsurawat T."/>
            <person name="Nookeaw I."/>
            <person name="Cheawchanlertfa P."/>
            <person name="Kosugi A."/>
            <person name="Cheevadhanarak S."/>
            <person name="Ratanakhanokchai K."/>
        </authorList>
    </citation>
    <scope>NUCLEOTIDE SEQUENCE [LARGE SCALE GENOMIC DNA]</scope>
    <source>
        <strain evidence="7 8">CT4</strain>
    </source>
</reference>
<dbReference type="GO" id="GO:0008360">
    <property type="term" value="P:regulation of cell shape"/>
    <property type="evidence" value="ECO:0007669"/>
    <property type="project" value="UniProtKB-KW"/>
</dbReference>
<feature type="transmembrane region" description="Helical" evidence="6">
    <location>
        <begin position="305"/>
        <end position="325"/>
    </location>
</feature>
<dbReference type="OrthoDB" id="9812661at2"/>
<sequence>MIFLKTLKIDKKLLKELDVALIMTIILIVILGIVNIYSITYKNGGLRYAKLQFLWLLIGLAIMYVIISFDYKILSKYIGLFYWACVIILLLNDVLGRSVKGAKAMITLGQNTFAPSEFAKLALIFMLAKKIEEMDYDINKFKHLALLALYSVIPTVLILMQPALGMAIVCFSMVLGILYLAQINVKILFSGFLVIIVSFVLVWNTNLIPSYQKSRVSALLNPDQDITGMNLQVNNSEVAIGSGGMVGKGLENSDISSTVPENSTDFIFSALGEHYGFTGEIILLVLYGVVIWRIVLIARNSKDRFGSLICIGIVSAFLFSILQNIGMTIGIMPVSGIALPFVSRGGSSMVSYFIGIGLVLNIGMRKKSINF</sequence>
<organism evidence="7 8">
    <name type="scientific">Clostridium manihotivorum</name>
    <dbReference type="NCBI Taxonomy" id="2320868"/>
    <lineage>
        <taxon>Bacteria</taxon>
        <taxon>Bacillati</taxon>
        <taxon>Bacillota</taxon>
        <taxon>Clostridia</taxon>
        <taxon>Eubacteriales</taxon>
        <taxon>Clostridiaceae</taxon>
        <taxon>Clostridium</taxon>
    </lineage>
</organism>
<dbReference type="EMBL" id="CP025746">
    <property type="protein sequence ID" value="QAA31293.1"/>
    <property type="molecule type" value="Genomic_DNA"/>
</dbReference>
<feature type="transmembrane region" description="Helical" evidence="6">
    <location>
        <begin position="345"/>
        <end position="364"/>
    </location>
</feature>
<feature type="transmembrane region" description="Helical" evidence="6">
    <location>
        <begin position="281"/>
        <end position="298"/>
    </location>
</feature>
<evidence type="ECO:0000313" key="7">
    <source>
        <dbReference type="EMBL" id="QAA31293.1"/>
    </source>
</evidence>
<dbReference type="KEGG" id="cmah:C1I91_06370"/>
<evidence type="ECO:0000256" key="1">
    <source>
        <dbReference type="ARBA" id="ARBA00004141"/>
    </source>
</evidence>
<dbReference type="GO" id="GO:0005886">
    <property type="term" value="C:plasma membrane"/>
    <property type="evidence" value="ECO:0007669"/>
    <property type="project" value="TreeGrafter"/>
</dbReference>
<keyword evidence="3" id="KW-0133">Cell shape</keyword>
<dbReference type="GO" id="GO:0032153">
    <property type="term" value="C:cell division site"/>
    <property type="evidence" value="ECO:0007669"/>
    <property type="project" value="TreeGrafter"/>
</dbReference>
<evidence type="ECO:0000313" key="8">
    <source>
        <dbReference type="Proteomes" id="UP000286268"/>
    </source>
</evidence>
<evidence type="ECO:0000256" key="3">
    <source>
        <dbReference type="ARBA" id="ARBA00022960"/>
    </source>
</evidence>
<keyword evidence="5 6" id="KW-0472">Membrane</keyword>
<keyword evidence="8" id="KW-1185">Reference proteome</keyword>
<gene>
    <name evidence="7" type="ORF">C1I91_06370</name>
</gene>
<dbReference type="Pfam" id="PF01098">
    <property type="entry name" value="FTSW_RODA_SPOVE"/>
    <property type="match status" value="1"/>
</dbReference>
<dbReference type="PANTHER" id="PTHR30474:SF1">
    <property type="entry name" value="PEPTIDOGLYCAN GLYCOSYLTRANSFERASE MRDB"/>
    <property type="match status" value="1"/>
</dbReference>
<dbReference type="GO" id="GO:0015648">
    <property type="term" value="F:lipid-linked peptidoglycan transporter activity"/>
    <property type="evidence" value="ECO:0007669"/>
    <property type="project" value="TreeGrafter"/>
</dbReference>
<feature type="transmembrane region" description="Helical" evidence="6">
    <location>
        <begin position="20"/>
        <end position="41"/>
    </location>
</feature>
<accession>A0A410DPZ1</accession>
<feature type="transmembrane region" description="Helical" evidence="6">
    <location>
        <begin position="187"/>
        <end position="205"/>
    </location>
</feature>